<dbReference type="AlphaFoldDB" id="A0A4U8QCG8"/>
<dbReference type="InterPro" id="IPR025857">
    <property type="entry name" value="MacB_PCD"/>
</dbReference>
<reference evidence="10 11" key="1">
    <citation type="journal article" date="2019" name="Anaerobe">
        <title>Detection of Robinsoniella peoriensis in multiple bone samples of a trauma patient.</title>
        <authorList>
            <person name="Schrottner P."/>
            <person name="Hartwich K."/>
            <person name="Bunk B."/>
            <person name="Schober I."/>
            <person name="Helbig S."/>
            <person name="Rudolph W.W."/>
            <person name="Gunzer F."/>
        </authorList>
    </citation>
    <scope>NUCLEOTIDE SEQUENCE [LARGE SCALE GENOMIC DNA]</scope>
    <source>
        <strain evidence="10 11">DSM 106044</strain>
    </source>
</reference>
<evidence type="ECO:0000313" key="10">
    <source>
        <dbReference type="EMBL" id="TLD02800.1"/>
    </source>
</evidence>
<evidence type="ECO:0000256" key="6">
    <source>
        <dbReference type="ARBA" id="ARBA00038076"/>
    </source>
</evidence>
<evidence type="ECO:0000256" key="4">
    <source>
        <dbReference type="ARBA" id="ARBA00022989"/>
    </source>
</evidence>
<feature type="domain" description="MacB-like periplasmic core" evidence="9">
    <location>
        <begin position="21"/>
        <end position="160"/>
    </location>
</feature>
<dbReference type="Pfam" id="PF02687">
    <property type="entry name" value="FtsX"/>
    <property type="match status" value="1"/>
</dbReference>
<organism evidence="10 11">
    <name type="scientific">Robinsoniella peoriensis</name>
    <dbReference type="NCBI Taxonomy" id="180332"/>
    <lineage>
        <taxon>Bacteria</taxon>
        <taxon>Bacillati</taxon>
        <taxon>Bacillota</taxon>
        <taxon>Clostridia</taxon>
        <taxon>Lachnospirales</taxon>
        <taxon>Lachnospiraceae</taxon>
        <taxon>Robinsoniella</taxon>
    </lineage>
</organism>
<dbReference type="Pfam" id="PF12704">
    <property type="entry name" value="MacB_PCD"/>
    <property type="match status" value="1"/>
</dbReference>
<dbReference type="GO" id="GO:0022857">
    <property type="term" value="F:transmembrane transporter activity"/>
    <property type="evidence" value="ECO:0007669"/>
    <property type="project" value="TreeGrafter"/>
</dbReference>
<proteinExistence type="inferred from homology"/>
<dbReference type="OrthoDB" id="9770099at2"/>
<keyword evidence="4 7" id="KW-1133">Transmembrane helix</keyword>
<dbReference type="InterPro" id="IPR003838">
    <property type="entry name" value="ABC3_permease_C"/>
</dbReference>
<evidence type="ECO:0000256" key="1">
    <source>
        <dbReference type="ARBA" id="ARBA00004651"/>
    </source>
</evidence>
<dbReference type="STRING" id="180332.GCA_000797495_04412"/>
<protein>
    <submittedName>
        <fullName evidence="10">ABC transporter permease YtrF</fullName>
    </submittedName>
</protein>
<dbReference type="InterPro" id="IPR050250">
    <property type="entry name" value="Macrolide_Exporter_MacB"/>
</dbReference>
<sequence>MKMYDKLRMCARNLYRRKGRTFLTVSGVVIGCCAIIIMISIGIGMKESQEKMLSEMGDLTMITVMPTPGNQKGKLKLDEKAVKSLQAIEHVVLAAPKVSLTSENTLIATGKNHRYQGQGISIIGMPEDAIEKLGYRLKEGDYPGKKPYEVLAGSAFAYQFADTKRPDGSNMVDYWTNPEAKPYFEPLKEEISFLMEQETSGNAPSSDMDSPQGEETKKYKELAVLKISGIMKEDFGKGEETSGGLIMKLKDLQAIQKLLTKNKKVKAAPEFTQVMVQTDNVEEVGKVEQTIKDMGFQTSSMESIREPMAKEARQKQFMLGGLGAISLLVAAIGIANTMIMSITERTREIGIMKSLGCFISDIKSMFLMEAAIIGLLGGIIGILVSFAVSVIMNMSAQHFVFTSFDALVNLLMEKGSRTSVIPLWLAGFSMLFSTLIGVIAGYYPANKAVKISALEAMKY</sequence>
<dbReference type="GO" id="GO:0005886">
    <property type="term" value="C:plasma membrane"/>
    <property type="evidence" value="ECO:0007669"/>
    <property type="project" value="UniProtKB-SubCell"/>
</dbReference>
<dbReference type="PANTHER" id="PTHR30572">
    <property type="entry name" value="MEMBRANE COMPONENT OF TRANSPORTER-RELATED"/>
    <property type="match status" value="1"/>
</dbReference>
<keyword evidence="2" id="KW-1003">Cell membrane</keyword>
<name>A0A4U8QCG8_9FIRM</name>
<accession>A0A4U8QCG8</accession>
<evidence type="ECO:0000256" key="2">
    <source>
        <dbReference type="ARBA" id="ARBA00022475"/>
    </source>
</evidence>
<evidence type="ECO:0000313" key="11">
    <source>
        <dbReference type="Proteomes" id="UP000306509"/>
    </source>
</evidence>
<evidence type="ECO:0000256" key="7">
    <source>
        <dbReference type="SAM" id="Phobius"/>
    </source>
</evidence>
<keyword evidence="3 7" id="KW-0812">Transmembrane</keyword>
<feature type="transmembrane region" description="Helical" evidence="7">
    <location>
        <begin position="317"/>
        <end position="343"/>
    </location>
</feature>
<gene>
    <name evidence="10" type="primary">ytrF_1</name>
    <name evidence="10" type="ORF">DSM106044_00299</name>
</gene>
<dbReference type="PANTHER" id="PTHR30572:SF4">
    <property type="entry name" value="ABC TRANSPORTER PERMEASE YTRF"/>
    <property type="match status" value="1"/>
</dbReference>
<feature type="transmembrane region" description="Helical" evidence="7">
    <location>
        <begin position="423"/>
        <end position="443"/>
    </location>
</feature>
<dbReference type="EMBL" id="QGQD01000006">
    <property type="protein sequence ID" value="TLD02800.1"/>
    <property type="molecule type" value="Genomic_DNA"/>
</dbReference>
<dbReference type="RefSeq" id="WP_027294042.1">
    <property type="nucleotide sequence ID" value="NZ_CABMJZ010000075.1"/>
</dbReference>
<evidence type="ECO:0000256" key="5">
    <source>
        <dbReference type="ARBA" id="ARBA00023136"/>
    </source>
</evidence>
<keyword evidence="5 7" id="KW-0472">Membrane</keyword>
<dbReference type="Proteomes" id="UP000306509">
    <property type="component" value="Unassembled WGS sequence"/>
</dbReference>
<feature type="domain" description="ABC3 transporter permease C-terminal" evidence="8">
    <location>
        <begin position="322"/>
        <end position="452"/>
    </location>
</feature>
<feature type="transmembrane region" description="Helical" evidence="7">
    <location>
        <begin position="364"/>
        <end position="388"/>
    </location>
</feature>
<evidence type="ECO:0000259" key="9">
    <source>
        <dbReference type="Pfam" id="PF12704"/>
    </source>
</evidence>
<evidence type="ECO:0000256" key="3">
    <source>
        <dbReference type="ARBA" id="ARBA00022692"/>
    </source>
</evidence>
<comment type="subcellular location">
    <subcellularLocation>
        <location evidence="1">Cell membrane</location>
        <topology evidence="1">Multi-pass membrane protein</topology>
    </subcellularLocation>
</comment>
<keyword evidence="11" id="KW-1185">Reference proteome</keyword>
<dbReference type="PROSITE" id="PS51257">
    <property type="entry name" value="PROKAR_LIPOPROTEIN"/>
    <property type="match status" value="1"/>
</dbReference>
<evidence type="ECO:0000259" key="8">
    <source>
        <dbReference type="Pfam" id="PF02687"/>
    </source>
</evidence>
<feature type="transmembrane region" description="Helical" evidence="7">
    <location>
        <begin position="21"/>
        <end position="45"/>
    </location>
</feature>
<comment type="caution">
    <text evidence="10">The sequence shown here is derived from an EMBL/GenBank/DDBJ whole genome shotgun (WGS) entry which is preliminary data.</text>
</comment>
<comment type="similarity">
    <text evidence="6">Belongs to the ABC-4 integral membrane protein family.</text>
</comment>